<reference evidence="1 2" key="1">
    <citation type="journal article" date="2020" name="Nature">
        <title>Six reference-quality genomes reveal evolution of bat adaptations.</title>
        <authorList>
            <person name="Jebb D."/>
            <person name="Huang Z."/>
            <person name="Pippel M."/>
            <person name="Hughes G.M."/>
            <person name="Lavrichenko K."/>
            <person name="Devanna P."/>
            <person name="Winkler S."/>
            <person name="Jermiin L.S."/>
            <person name="Skirmuntt E.C."/>
            <person name="Katzourakis A."/>
            <person name="Burkitt-Gray L."/>
            <person name="Ray D.A."/>
            <person name="Sullivan K.A.M."/>
            <person name="Roscito J.G."/>
            <person name="Kirilenko B.M."/>
            <person name="Davalos L.M."/>
            <person name="Corthals A.P."/>
            <person name="Power M.L."/>
            <person name="Jones G."/>
            <person name="Ransome R.D."/>
            <person name="Dechmann D.K.N."/>
            <person name="Locatelli A.G."/>
            <person name="Puechmaille S.J."/>
            <person name="Fedrigo O."/>
            <person name="Jarvis E.D."/>
            <person name="Hiller M."/>
            <person name="Vernes S.C."/>
            <person name="Myers E.W."/>
            <person name="Teeling E.C."/>
        </authorList>
    </citation>
    <scope>NUCLEOTIDE SEQUENCE [LARGE SCALE GENOMIC DNA]</scope>
    <source>
        <strain evidence="1">MRouAeg1</strain>
        <tissue evidence="1">Muscle</tissue>
    </source>
</reference>
<keyword evidence="2" id="KW-1185">Reference proteome</keyword>
<protein>
    <submittedName>
        <fullName evidence="1">Uncharacterized protein</fullName>
    </submittedName>
</protein>
<evidence type="ECO:0000313" key="2">
    <source>
        <dbReference type="Proteomes" id="UP000593571"/>
    </source>
</evidence>
<sequence length="121" mass="13263">MTVSVDFCTQNGFLQRGYLSRPSGTVWASGPMVPLSLEQGQVVEGARVDRARWRRAHRSSYLSTLHLWILGREEDSGTFLGRAAGTAVTSSSCRVPEWVSVASPSFGLAGNLLLLQLHCWL</sequence>
<dbReference type="AlphaFoldDB" id="A0A7J8FIR2"/>
<organism evidence="1 2">
    <name type="scientific">Rousettus aegyptiacus</name>
    <name type="common">Egyptian fruit bat</name>
    <name type="synonym">Pteropus aegyptiacus</name>
    <dbReference type="NCBI Taxonomy" id="9407"/>
    <lineage>
        <taxon>Eukaryota</taxon>
        <taxon>Metazoa</taxon>
        <taxon>Chordata</taxon>
        <taxon>Craniata</taxon>
        <taxon>Vertebrata</taxon>
        <taxon>Euteleostomi</taxon>
        <taxon>Mammalia</taxon>
        <taxon>Eutheria</taxon>
        <taxon>Laurasiatheria</taxon>
        <taxon>Chiroptera</taxon>
        <taxon>Yinpterochiroptera</taxon>
        <taxon>Pteropodoidea</taxon>
        <taxon>Pteropodidae</taxon>
        <taxon>Rousettinae</taxon>
        <taxon>Rousettus</taxon>
    </lineage>
</organism>
<dbReference type="EMBL" id="JACASE010000007">
    <property type="protein sequence ID" value="KAF6447441.1"/>
    <property type="molecule type" value="Genomic_DNA"/>
</dbReference>
<name>A0A7J8FIR2_ROUAE</name>
<dbReference type="Proteomes" id="UP000593571">
    <property type="component" value="Unassembled WGS sequence"/>
</dbReference>
<accession>A0A7J8FIR2</accession>
<gene>
    <name evidence="1" type="ORF">HJG63_011902</name>
</gene>
<evidence type="ECO:0000313" key="1">
    <source>
        <dbReference type="EMBL" id="KAF6447441.1"/>
    </source>
</evidence>
<proteinExistence type="predicted"/>
<comment type="caution">
    <text evidence="1">The sequence shown here is derived from an EMBL/GenBank/DDBJ whole genome shotgun (WGS) entry which is preliminary data.</text>
</comment>